<keyword evidence="11" id="KW-0808">Transferase</keyword>
<keyword evidence="15" id="KW-0007">Acetylation</keyword>
<dbReference type="Pfam" id="PF03399">
    <property type="entry name" value="SAC3_GANP"/>
    <property type="match status" value="1"/>
</dbReference>
<evidence type="ECO:0000256" key="18">
    <source>
        <dbReference type="ARBA" id="ARBA00023132"/>
    </source>
</evidence>
<evidence type="ECO:0000256" key="22">
    <source>
        <dbReference type="ARBA" id="ARBA00055631"/>
    </source>
</evidence>
<evidence type="ECO:0000256" key="10">
    <source>
        <dbReference type="ARBA" id="ARBA00022553"/>
    </source>
</evidence>
<evidence type="ECO:0000256" key="4">
    <source>
        <dbReference type="ARBA" id="ARBA00004642"/>
    </source>
</evidence>
<keyword evidence="14" id="KW-0653">Protein transport</keyword>
<feature type="region of interest" description="Disordered" evidence="25">
    <location>
        <begin position="620"/>
        <end position="691"/>
    </location>
</feature>
<dbReference type="EC" id="2.3.1.48" evidence="5"/>
<feature type="compositionally biased region" description="Low complexity" evidence="25">
    <location>
        <begin position="126"/>
        <end position="136"/>
    </location>
</feature>
<dbReference type="GO" id="GO:0002376">
    <property type="term" value="P:immune system process"/>
    <property type="evidence" value="ECO:0007669"/>
    <property type="project" value="UniProtKB-KW"/>
</dbReference>
<dbReference type="InterPro" id="IPR045107">
    <property type="entry name" value="SAC3/GANP/THP3"/>
</dbReference>
<evidence type="ECO:0000256" key="13">
    <source>
        <dbReference type="ARBA" id="ARBA00022859"/>
    </source>
</evidence>
<keyword evidence="19" id="KW-0539">Nucleus</keyword>
<keyword evidence="6" id="KW-0813">Transport</keyword>
<evidence type="ECO:0000256" key="20">
    <source>
        <dbReference type="ARBA" id="ARBA00023315"/>
    </source>
</evidence>
<evidence type="ECO:0000256" key="8">
    <source>
        <dbReference type="ARBA" id="ARBA00022481"/>
    </source>
</evidence>
<dbReference type="SUPFAM" id="SSF54928">
    <property type="entry name" value="RNA-binding domain, RBD"/>
    <property type="match status" value="1"/>
</dbReference>
<proteinExistence type="inferred from homology"/>
<dbReference type="InterPro" id="IPR005062">
    <property type="entry name" value="SAC3/GANP/THP3_conserved"/>
</dbReference>
<dbReference type="GO" id="GO:0005737">
    <property type="term" value="C:cytoplasm"/>
    <property type="evidence" value="ECO:0007669"/>
    <property type="project" value="UniProtKB-SubCell"/>
</dbReference>
<dbReference type="GO" id="GO:0005643">
    <property type="term" value="C:nuclear pore"/>
    <property type="evidence" value="ECO:0007669"/>
    <property type="project" value="UniProtKB-SubCell"/>
</dbReference>
<evidence type="ECO:0000256" key="6">
    <source>
        <dbReference type="ARBA" id="ARBA00022448"/>
    </source>
</evidence>
<keyword evidence="20" id="KW-0012">Acyltransferase</keyword>
<evidence type="ECO:0000256" key="15">
    <source>
        <dbReference type="ARBA" id="ARBA00022990"/>
    </source>
</evidence>
<comment type="function">
    <text evidence="22">As a component of the TREX-2 complex, involved in the export of mRNAs to the cytoplasm through the nuclear pores. Through the acetylation of histones, affects the assembly of nucleosomes at immunoglobulin variable region genes and promotes the recruitment and positioning of transcription complex to favor DNA cytosine deaminase AICDA/AID targeting, hence promoting somatic hypermutations.</text>
</comment>
<dbReference type="GO" id="GO:0005654">
    <property type="term" value="C:nucleoplasm"/>
    <property type="evidence" value="ECO:0007669"/>
    <property type="project" value="UniProtKB-SubCell"/>
</dbReference>
<evidence type="ECO:0000256" key="7">
    <source>
        <dbReference type="ARBA" id="ARBA00022454"/>
    </source>
</evidence>
<accession>A0A1Q3EZ29</accession>
<dbReference type="GO" id="GO:0006406">
    <property type="term" value="P:mRNA export from nucleus"/>
    <property type="evidence" value="ECO:0007669"/>
    <property type="project" value="TreeGrafter"/>
</dbReference>
<evidence type="ECO:0000259" key="26">
    <source>
        <dbReference type="Pfam" id="PF03399"/>
    </source>
</evidence>
<evidence type="ECO:0000256" key="11">
    <source>
        <dbReference type="ARBA" id="ARBA00022679"/>
    </source>
</evidence>
<evidence type="ECO:0000256" key="21">
    <source>
        <dbReference type="ARBA" id="ARBA00038443"/>
    </source>
</evidence>
<feature type="domain" description="SAC3/GANP/THP3 conserved" evidence="26">
    <location>
        <begin position="238"/>
        <end position="527"/>
    </location>
</feature>
<feature type="coiled-coil region" evidence="24">
    <location>
        <begin position="710"/>
        <end position="791"/>
    </location>
</feature>
<evidence type="ECO:0000256" key="12">
    <source>
        <dbReference type="ARBA" id="ARBA00022816"/>
    </source>
</evidence>
<keyword evidence="13" id="KW-0391">Immunity</keyword>
<feature type="region of interest" description="Disordered" evidence="25">
    <location>
        <begin position="109"/>
        <end position="137"/>
    </location>
</feature>
<evidence type="ECO:0000256" key="25">
    <source>
        <dbReference type="SAM" id="MobiDB-lite"/>
    </source>
</evidence>
<dbReference type="GO" id="GO:0005694">
    <property type="term" value="C:chromosome"/>
    <property type="evidence" value="ECO:0007669"/>
    <property type="project" value="UniProtKB-SubCell"/>
</dbReference>
<evidence type="ECO:0000256" key="3">
    <source>
        <dbReference type="ARBA" id="ARBA00004567"/>
    </source>
</evidence>
<evidence type="ECO:0000256" key="9">
    <source>
        <dbReference type="ARBA" id="ARBA00022490"/>
    </source>
</evidence>
<keyword evidence="17 24" id="KW-0175">Coiled coil</keyword>
<protein>
    <recommendedName>
        <fullName evidence="23">Germinal-center associated nuclear protein</fullName>
        <ecNumber evidence="5">2.3.1.48</ecNumber>
    </recommendedName>
</protein>
<dbReference type="PANTHER" id="PTHR12436:SF3">
    <property type="entry name" value="GERMINAL-CENTER ASSOCIATED NUCLEAR PROTEIN"/>
    <property type="match status" value="1"/>
</dbReference>
<dbReference type="GO" id="GO:0061733">
    <property type="term" value="F:protein-lysine-acetyltransferase activity"/>
    <property type="evidence" value="ECO:0007669"/>
    <property type="project" value="UniProtKB-EC"/>
</dbReference>
<evidence type="ECO:0000256" key="14">
    <source>
        <dbReference type="ARBA" id="ARBA00022927"/>
    </source>
</evidence>
<dbReference type="FunFam" id="1.25.40.990:FF:000003">
    <property type="entry name" value="germinal-center associated nuclear protein isoform X2"/>
    <property type="match status" value="1"/>
</dbReference>
<dbReference type="GO" id="GO:0003676">
    <property type="term" value="F:nucleic acid binding"/>
    <property type="evidence" value="ECO:0007669"/>
    <property type="project" value="InterPro"/>
</dbReference>
<keyword evidence="9" id="KW-0963">Cytoplasm</keyword>
<evidence type="ECO:0000256" key="17">
    <source>
        <dbReference type="ARBA" id="ARBA00023054"/>
    </source>
</evidence>
<keyword evidence="16" id="KW-0811">Translocation</keyword>
<dbReference type="Gene3D" id="1.25.40.990">
    <property type="match status" value="1"/>
</dbReference>
<keyword evidence="10" id="KW-0597">Phosphoprotein</keyword>
<dbReference type="PANTHER" id="PTHR12436">
    <property type="entry name" value="80 KDA MCM3-ASSOCIATED PROTEIN"/>
    <property type="match status" value="1"/>
</dbReference>
<dbReference type="EMBL" id="GFDL01014496">
    <property type="protein sequence ID" value="JAV20549.1"/>
    <property type="molecule type" value="Transcribed_RNA"/>
</dbReference>
<reference evidence="27" key="1">
    <citation type="submission" date="2017-01" db="EMBL/GenBank/DDBJ databases">
        <title>A deep insight into the sialotranscriptome of adult male and female Cluex tarsalis mosquitoes.</title>
        <authorList>
            <person name="Ribeiro J.M."/>
            <person name="Moreira F."/>
            <person name="Bernard K.A."/>
            <person name="Calvo E."/>
        </authorList>
    </citation>
    <scope>NUCLEOTIDE SEQUENCE</scope>
    <source>
        <strain evidence="27">Kern County</strain>
        <tissue evidence="27">Salivary glands</tissue>
    </source>
</reference>
<evidence type="ECO:0000313" key="27">
    <source>
        <dbReference type="EMBL" id="JAV20549.1"/>
    </source>
</evidence>
<dbReference type="GO" id="GO:0070390">
    <property type="term" value="C:transcription export complex 2"/>
    <property type="evidence" value="ECO:0007669"/>
    <property type="project" value="TreeGrafter"/>
</dbReference>
<evidence type="ECO:0000256" key="2">
    <source>
        <dbReference type="ARBA" id="ARBA00004496"/>
    </source>
</evidence>
<comment type="similarity">
    <text evidence="21">Belongs to the SAC3 family.</text>
</comment>
<comment type="subcellular location">
    <subcellularLocation>
        <location evidence="1">Chromosome</location>
    </subcellularLocation>
    <subcellularLocation>
        <location evidence="2">Cytoplasm</location>
    </subcellularLocation>
    <subcellularLocation>
        <location evidence="3">Nucleus</location>
        <location evidence="3">Nuclear pore complex</location>
    </subcellularLocation>
    <subcellularLocation>
        <location evidence="4">Nucleus</location>
        <location evidence="4">Nucleoplasm</location>
    </subcellularLocation>
</comment>
<keyword evidence="12" id="KW-0509">mRNA transport</keyword>
<feature type="compositionally biased region" description="Polar residues" evidence="25">
    <location>
        <begin position="659"/>
        <end position="683"/>
    </location>
</feature>
<evidence type="ECO:0000256" key="1">
    <source>
        <dbReference type="ARBA" id="ARBA00004286"/>
    </source>
</evidence>
<name>A0A1Q3EZ29_CULTA</name>
<sequence length="1468" mass="169274">MQEDDVIVIDDSPQRKSISCEKIPELFLDKLTAKKHFGQFGRINRFILRPKRFSCTVEYESQAAAEAALARGGQFRDVRFEIYWTDERPEGAAGKEELGSGLALDPEVQQELESMGGGPNSLRVRQQQQQQSSKQSIESFLKKTERFPAPSLVAPPKPMRFPPSRLQHQPEPAAAAAVDSKAAVPVRGEFEALARRPATTAEERYRLLEARDKYFRLTTDRTTDIRKARSTQGTCEDMCPEKERYMREFQLQVAAYEAGEGGGQRMDHRKAIKQYSRSSADQEAPLAHELRSERGLGLAMSYLLLRIADLCEDEEVNMSDWFHFVWDRTRSIRKDITQQELCSLKAVRLVEQCARFHIHCAARLVAEEPSVFDQKINTENMTKCLQSLKYMYHDLGLKGIRCPNEAEFRAYVVLLNLNDGNFLWEVKQLPAEVQRSPEIRFAMQVYFALENNNYVRFFRLVRQTTYMNACILLRYFNQIRSRALETILRAYTHRTPAQFSLGHLTSLLAFEDDEAAASFLDCYGLPVDIELGTALMDAKQYERPEFPYQQERAFNLVESKRRCTVGQAIAGGSLADESLLDSHVLEDSFDEDGFLKERILRDILKHTKLHLDSAQNDDDKVFKVPSPTTISPKPSLFPKPTTEPPRASNPFQAVRPKIETTSPLPPNATSVMSRSSPSPTLSGITPLEPTPKPAFNLFGSIPFVKPPPAVEDQERARREAEELLRKKQQLEEEELLRRKQLEEQQEEFRRKRQADEERLRQELIARKEAEVRRLKQLEEESKRELEATVNKMCERICGDLLDEVCREEVRELGAVCHYRHQLLEKLPQKVGEELLAEVVRDFLVETVREEALVKNCQENRQLNTMRKYFRVWRRNVLMVVNNRAQIENSPAWLPERTLAEQARELYQQHQRVCLSNMKRYVGGRVDPVKVPERKEGKIDVFEVTKAEISGKNRRDPRGGFIKNHLYWKLTISIPFKQEEDAAGFYFYINKWLKDVFKRSSEAENPKYFFLEAQESTMARERHVVCMRLLKGTSILDELNAPDPSALDNSDGVIFFVTAGNLRKSRDRLHNLLQNVASWGPVPLSVIAYNCHLEADETLEDLLEIDTLLEDGKISDCEVYQHFESKRVPLRETLLKSLTFLASNYNSDSPLVMESQTAFISTCLGEELWHRFRLSAEQNPKLDQACTDPNFVLQQLYNQAIDRVSNLVQHNLAVYADFPVEFKAFVSNPRFRDIPLDIEHFPKDWRDPARQRKLIAFFNQLKLKPIALNNPAKTLPELQSHLLTYIKSVLPSPPNDKIARRLHALTTQQILRNLPANQSLPTLNWLSPLATLATELLRLRWSSSLAHLPCEVIYHRQEFASFTRTLWWLPELRKLKRNSAESAAEDSVDAAAVEAPPKKMRLNLSLAKDDLDEILERGRRCLEMADRKIVQCREFTLQSRAITGDLDGELYEQEKSVRADRWTWEASFR</sequence>
<organism evidence="27">
    <name type="scientific">Culex tarsalis</name>
    <name type="common">Encephalitis mosquito</name>
    <dbReference type="NCBI Taxonomy" id="7177"/>
    <lineage>
        <taxon>Eukaryota</taxon>
        <taxon>Metazoa</taxon>
        <taxon>Ecdysozoa</taxon>
        <taxon>Arthropoda</taxon>
        <taxon>Hexapoda</taxon>
        <taxon>Insecta</taxon>
        <taxon>Pterygota</taxon>
        <taxon>Neoptera</taxon>
        <taxon>Endopterygota</taxon>
        <taxon>Diptera</taxon>
        <taxon>Nematocera</taxon>
        <taxon>Culicoidea</taxon>
        <taxon>Culicidae</taxon>
        <taxon>Culicinae</taxon>
        <taxon>Culicini</taxon>
        <taxon>Culex</taxon>
        <taxon>Culex</taxon>
    </lineage>
</organism>
<dbReference type="InterPro" id="IPR035979">
    <property type="entry name" value="RBD_domain_sf"/>
</dbReference>
<keyword evidence="18" id="KW-0906">Nuclear pore complex</keyword>
<evidence type="ECO:0000256" key="24">
    <source>
        <dbReference type="SAM" id="Coils"/>
    </source>
</evidence>
<keyword evidence="7" id="KW-0158">Chromosome</keyword>
<dbReference type="GO" id="GO:0015031">
    <property type="term" value="P:protein transport"/>
    <property type="evidence" value="ECO:0007669"/>
    <property type="project" value="UniProtKB-KW"/>
</dbReference>
<evidence type="ECO:0000256" key="5">
    <source>
        <dbReference type="ARBA" id="ARBA00013184"/>
    </source>
</evidence>
<keyword evidence="8" id="KW-0488">Methylation</keyword>
<evidence type="ECO:0000256" key="19">
    <source>
        <dbReference type="ARBA" id="ARBA00023242"/>
    </source>
</evidence>
<evidence type="ECO:0000256" key="16">
    <source>
        <dbReference type="ARBA" id="ARBA00023010"/>
    </source>
</evidence>
<evidence type="ECO:0000256" key="23">
    <source>
        <dbReference type="ARBA" id="ARBA00069544"/>
    </source>
</evidence>